<dbReference type="PANTHER" id="PTHR12242:SF1">
    <property type="entry name" value="MYND-TYPE DOMAIN-CONTAINING PROTEIN"/>
    <property type="match status" value="1"/>
</dbReference>
<dbReference type="GO" id="GO:0016020">
    <property type="term" value="C:membrane"/>
    <property type="evidence" value="ECO:0007669"/>
    <property type="project" value="InterPro"/>
</dbReference>
<proteinExistence type="predicted"/>
<dbReference type="OrthoDB" id="419711at2759"/>
<gene>
    <name evidence="7" type="ORF">CVT25_000860</name>
</gene>
<dbReference type="STRING" id="93625.A0A409VTH5"/>
<evidence type="ECO:0000256" key="3">
    <source>
        <dbReference type="ARBA" id="ARBA00022989"/>
    </source>
</evidence>
<dbReference type="AlphaFoldDB" id="A0A409VTH5"/>
<keyword evidence="4 6" id="KW-0472">Membrane</keyword>
<evidence type="ECO:0000256" key="6">
    <source>
        <dbReference type="SAM" id="Phobius"/>
    </source>
</evidence>
<protein>
    <recommendedName>
        <fullName evidence="9">FAR-17a/AIG1-like protein</fullName>
    </recommendedName>
</protein>
<feature type="transmembrane region" description="Helical" evidence="6">
    <location>
        <begin position="41"/>
        <end position="60"/>
    </location>
</feature>
<feature type="region of interest" description="Disordered" evidence="5">
    <location>
        <begin position="258"/>
        <end position="296"/>
    </location>
</feature>
<keyword evidence="2 6" id="KW-0812">Transmembrane</keyword>
<feature type="transmembrane region" description="Helical" evidence="6">
    <location>
        <begin position="117"/>
        <end position="142"/>
    </location>
</feature>
<organism evidence="7 8">
    <name type="scientific">Psilocybe cyanescens</name>
    <dbReference type="NCBI Taxonomy" id="93625"/>
    <lineage>
        <taxon>Eukaryota</taxon>
        <taxon>Fungi</taxon>
        <taxon>Dikarya</taxon>
        <taxon>Basidiomycota</taxon>
        <taxon>Agaricomycotina</taxon>
        <taxon>Agaricomycetes</taxon>
        <taxon>Agaricomycetidae</taxon>
        <taxon>Agaricales</taxon>
        <taxon>Agaricineae</taxon>
        <taxon>Strophariaceae</taxon>
        <taxon>Psilocybe</taxon>
    </lineage>
</organism>
<comment type="subcellular location">
    <subcellularLocation>
        <location evidence="1">Endomembrane system</location>
        <topology evidence="1">Multi-pass membrane protein</topology>
    </subcellularLocation>
</comment>
<evidence type="ECO:0000256" key="5">
    <source>
        <dbReference type="SAM" id="MobiDB-lite"/>
    </source>
</evidence>
<dbReference type="GO" id="GO:0012505">
    <property type="term" value="C:endomembrane system"/>
    <property type="evidence" value="ECO:0007669"/>
    <property type="project" value="UniProtKB-SubCell"/>
</dbReference>
<dbReference type="Pfam" id="PF04750">
    <property type="entry name" value="Far-17a_AIG1"/>
    <property type="match status" value="1"/>
</dbReference>
<name>A0A409VTH5_PSICY</name>
<feature type="transmembrane region" description="Helical" evidence="6">
    <location>
        <begin position="154"/>
        <end position="175"/>
    </location>
</feature>
<comment type="caution">
    <text evidence="7">The sequence shown here is derived from an EMBL/GenBank/DDBJ whole genome shotgun (WGS) entry which is preliminary data.</text>
</comment>
<reference evidence="7 8" key="1">
    <citation type="journal article" date="2018" name="Evol. Lett.">
        <title>Horizontal gene cluster transfer increased hallucinogenic mushroom diversity.</title>
        <authorList>
            <person name="Reynolds H.T."/>
            <person name="Vijayakumar V."/>
            <person name="Gluck-Thaler E."/>
            <person name="Korotkin H.B."/>
            <person name="Matheny P.B."/>
            <person name="Slot J.C."/>
        </authorList>
    </citation>
    <scope>NUCLEOTIDE SEQUENCE [LARGE SCALE GENOMIC DNA]</scope>
    <source>
        <strain evidence="7 8">2631</strain>
    </source>
</reference>
<evidence type="ECO:0000313" key="7">
    <source>
        <dbReference type="EMBL" id="PPQ69543.1"/>
    </source>
</evidence>
<feature type="transmembrane region" description="Helical" evidence="6">
    <location>
        <begin position="223"/>
        <end position="247"/>
    </location>
</feature>
<accession>A0A409VTH5</accession>
<dbReference type="EMBL" id="NHYD01003931">
    <property type="protein sequence ID" value="PPQ69543.1"/>
    <property type="molecule type" value="Genomic_DNA"/>
</dbReference>
<dbReference type="InterPro" id="IPR006838">
    <property type="entry name" value="ADTRP_AIG1"/>
</dbReference>
<evidence type="ECO:0000313" key="8">
    <source>
        <dbReference type="Proteomes" id="UP000283269"/>
    </source>
</evidence>
<evidence type="ECO:0000256" key="2">
    <source>
        <dbReference type="ARBA" id="ARBA00022692"/>
    </source>
</evidence>
<dbReference type="PANTHER" id="PTHR12242">
    <property type="entry name" value="OS02G0130600 PROTEIN-RELATED"/>
    <property type="match status" value="1"/>
</dbReference>
<keyword evidence="8" id="KW-1185">Reference proteome</keyword>
<evidence type="ECO:0008006" key="9">
    <source>
        <dbReference type="Google" id="ProtNLM"/>
    </source>
</evidence>
<dbReference type="Proteomes" id="UP000283269">
    <property type="component" value="Unassembled WGS sequence"/>
</dbReference>
<sequence length="296" mass="33380">MARLNIYSRLGVPSEQTFDAPHKFVTSPFFKYPISLSSLRIIISVYTLVTLLVTLIWNAVRLHDAQSYFSYFTYLAYIGLCAYYIASSTQTVAYALRWRRLGTGAGYPLQRWPRMLQALHVVLHSSVVSFPILVTIVFWALLSDSTTFESAFTTWSNLSVHAFNTAFALIEIFLTNSPPPPWLTLPITVLFLIGYMGVAYITHDTQGFYTYSFLDPKKQGAKLAAYIIGIAVAQIIIFSVVRGLMVLRQRWAQRNDRVLPDVPGPQNGSGGRPTVNIEDDWEEVESPTTPKKVEHV</sequence>
<feature type="transmembrane region" description="Helical" evidence="6">
    <location>
        <begin position="72"/>
        <end position="96"/>
    </location>
</feature>
<evidence type="ECO:0000256" key="1">
    <source>
        <dbReference type="ARBA" id="ARBA00004127"/>
    </source>
</evidence>
<feature type="transmembrane region" description="Helical" evidence="6">
    <location>
        <begin position="182"/>
        <end position="203"/>
    </location>
</feature>
<evidence type="ECO:0000256" key="4">
    <source>
        <dbReference type="ARBA" id="ARBA00023136"/>
    </source>
</evidence>
<keyword evidence="3 6" id="KW-1133">Transmembrane helix</keyword>
<dbReference type="InParanoid" id="A0A409VTH5"/>